<keyword evidence="2" id="KW-0560">Oxidoreductase</keyword>
<name>A0A4S4C778_9BACL</name>
<dbReference type="InterPro" id="IPR013786">
    <property type="entry name" value="AcylCoA_DH/ox_N"/>
</dbReference>
<dbReference type="GO" id="GO:0003995">
    <property type="term" value="F:acyl-CoA dehydrogenase activity"/>
    <property type="evidence" value="ECO:0007669"/>
    <property type="project" value="TreeGrafter"/>
</dbReference>
<dbReference type="Gene3D" id="1.10.540.10">
    <property type="entry name" value="Acyl-CoA dehydrogenase/oxidase, N-terminal domain"/>
    <property type="match status" value="1"/>
</dbReference>
<dbReference type="Gene3D" id="1.20.140.10">
    <property type="entry name" value="Butyryl-CoA Dehydrogenase, subunit A, domain 3"/>
    <property type="match status" value="1"/>
</dbReference>
<dbReference type="InterPro" id="IPR006091">
    <property type="entry name" value="Acyl-CoA_Oxase/DH_mid-dom"/>
</dbReference>
<dbReference type="PANTHER" id="PTHR43884">
    <property type="entry name" value="ACYL-COA DEHYDROGENASE"/>
    <property type="match status" value="1"/>
</dbReference>
<dbReference type="Pfam" id="PF08028">
    <property type="entry name" value="Acyl-CoA_dh_2"/>
    <property type="match status" value="1"/>
</dbReference>
<organism evidence="7 8">
    <name type="scientific">Cohnella fermenti</name>
    <dbReference type="NCBI Taxonomy" id="2565925"/>
    <lineage>
        <taxon>Bacteria</taxon>
        <taxon>Bacillati</taxon>
        <taxon>Bacillota</taxon>
        <taxon>Bacilli</taxon>
        <taxon>Bacillales</taxon>
        <taxon>Paenibacillaceae</taxon>
        <taxon>Cohnella</taxon>
    </lineage>
</organism>
<dbReference type="CDD" id="cd00567">
    <property type="entry name" value="ACAD"/>
    <property type="match status" value="1"/>
</dbReference>
<protein>
    <submittedName>
        <fullName evidence="7">Acyl-CoA dehydrogenase</fullName>
    </submittedName>
</protein>
<dbReference type="PIRSF" id="PIRSF016578">
    <property type="entry name" value="HsaA"/>
    <property type="match status" value="1"/>
</dbReference>
<dbReference type="RefSeq" id="WP_136369223.1">
    <property type="nucleotide sequence ID" value="NZ_SSOB01000008.1"/>
</dbReference>
<dbReference type="Proteomes" id="UP000310636">
    <property type="component" value="Unassembled WGS sequence"/>
</dbReference>
<dbReference type="InterPro" id="IPR036250">
    <property type="entry name" value="AcylCo_DH-like_C"/>
</dbReference>
<keyword evidence="8" id="KW-1185">Reference proteome</keyword>
<proteinExistence type="predicted"/>
<sequence>MSSNVSFARTREQEERLRLIGQAADEMKAGAHETDQANGFSHKHIELLRRIGYPGWTVPKEYGGEEIGLYEFLLYQERLAQGDPAIALGMGWHLSVVFELAVRRPWTEAALAQLFRSAVAGGLTNRANSEKATGSPSRGGQYQTTARRTASGSYVLNGRKTFTTLSPELDTAIVGVTMEEEGGHADFVIPLSTPGVTVDPTWNMMGMRGTGSHDLVLDGVELPAEALVFRATQKSGPTVNPYLLHIPACYLGIALAAREEALAFAASYQPNTLDRPILYAPNIGQQLSGIELELSAARHYMYAAAARFEESDGDPGYWQAELGAVKVFAVQTALSVVDKALRIAGAHGLAQSHPLGRLYRDVRFGLSNPPMEDSVMRLLHQRAILEVERQAD</sequence>
<feature type="domain" description="Acyl-CoA dehydrogenase/oxidase N-terminal" evidence="5">
    <location>
        <begin position="23"/>
        <end position="99"/>
    </location>
</feature>
<evidence type="ECO:0000259" key="4">
    <source>
        <dbReference type="Pfam" id="PF02770"/>
    </source>
</evidence>
<dbReference type="AlphaFoldDB" id="A0A4S4C778"/>
<keyword evidence="1" id="KW-0285">Flavoprotein</keyword>
<dbReference type="InterPro" id="IPR037069">
    <property type="entry name" value="AcylCoA_DH/ox_N_sf"/>
</dbReference>
<evidence type="ECO:0000313" key="7">
    <source>
        <dbReference type="EMBL" id="THF81627.1"/>
    </source>
</evidence>
<feature type="region of interest" description="Disordered" evidence="3">
    <location>
        <begin position="126"/>
        <end position="145"/>
    </location>
</feature>
<dbReference type="PANTHER" id="PTHR43884:SF25">
    <property type="entry name" value="ACYL-COA DEHYDROGENASE YDBM-RELATED"/>
    <property type="match status" value="1"/>
</dbReference>
<dbReference type="InterPro" id="IPR013107">
    <property type="entry name" value="Acyl-CoA_DH_C"/>
</dbReference>
<dbReference type="GO" id="GO:0050660">
    <property type="term" value="F:flavin adenine dinucleotide binding"/>
    <property type="evidence" value="ECO:0007669"/>
    <property type="project" value="InterPro"/>
</dbReference>
<evidence type="ECO:0000259" key="5">
    <source>
        <dbReference type="Pfam" id="PF02771"/>
    </source>
</evidence>
<comment type="caution">
    <text evidence="7">The sequence shown here is derived from an EMBL/GenBank/DDBJ whole genome shotgun (WGS) entry which is preliminary data.</text>
</comment>
<dbReference type="SUPFAM" id="SSF56645">
    <property type="entry name" value="Acyl-CoA dehydrogenase NM domain-like"/>
    <property type="match status" value="1"/>
</dbReference>
<evidence type="ECO:0000259" key="6">
    <source>
        <dbReference type="Pfam" id="PF08028"/>
    </source>
</evidence>
<dbReference type="OrthoDB" id="9785203at2"/>
<evidence type="ECO:0000256" key="3">
    <source>
        <dbReference type="SAM" id="MobiDB-lite"/>
    </source>
</evidence>
<evidence type="ECO:0000313" key="8">
    <source>
        <dbReference type="Proteomes" id="UP000310636"/>
    </source>
</evidence>
<feature type="domain" description="Acyl-CoA dehydrogenase C-terminal" evidence="6">
    <location>
        <begin position="247"/>
        <end position="364"/>
    </location>
</feature>
<evidence type="ECO:0000256" key="2">
    <source>
        <dbReference type="ARBA" id="ARBA00023002"/>
    </source>
</evidence>
<dbReference type="EMBL" id="SSOB01000008">
    <property type="protein sequence ID" value="THF81627.1"/>
    <property type="molecule type" value="Genomic_DNA"/>
</dbReference>
<dbReference type="Pfam" id="PF02770">
    <property type="entry name" value="Acyl-CoA_dh_M"/>
    <property type="match status" value="1"/>
</dbReference>
<evidence type="ECO:0000256" key="1">
    <source>
        <dbReference type="ARBA" id="ARBA00022630"/>
    </source>
</evidence>
<dbReference type="Pfam" id="PF02771">
    <property type="entry name" value="Acyl-CoA_dh_N"/>
    <property type="match status" value="1"/>
</dbReference>
<dbReference type="InterPro" id="IPR009100">
    <property type="entry name" value="AcylCoA_DH/oxidase_NM_dom_sf"/>
</dbReference>
<reference evidence="7 8" key="1">
    <citation type="submission" date="2019-04" db="EMBL/GenBank/DDBJ databases">
        <title>Cohnella sp. nov. isolated from preserved vegetables.</title>
        <authorList>
            <person name="Lin S.-Y."/>
            <person name="Hung M.-H."/>
            <person name="Young C.-C."/>
        </authorList>
    </citation>
    <scope>NUCLEOTIDE SEQUENCE [LARGE SCALE GENOMIC DNA]</scope>
    <source>
        <strain evidence="7 8">CC-MHH1044</strain>
    </source>
</reference>
<dbReference type="Gene3D" id="2.40.110.10">
    <property type="entry name" value="Butyryl-CoA Dehydrogenase, subunit A, domain 2"/>
    <property type="match status" value="1"/>
</dbReference>
<dbReference type="InterPro" id="IPR046373">
    <property type="entry name" value="Acyl-CoA_Oxase/DH_mid-dom_sf"/>
</dbReference>
<dbReference type="SUPFAM" id="SSF47203">
    <property type="entry name" value="Acyl-CoA dehydrogenase C-terminal domain-like"/>
    <property type="match status" value="1"/>
</dbReference>
<accession>A0A4S4C778</accession>
<feature type="domain" description="Acyl-CoA oxidase/dehydrogenase middle" evidence="4">
    <location>
        <begin position="129"/>
        <end position="220"/>
    </location>
</feature>
<gene>
    <name evidence="7" type="ORF">E6C55_07800</name>
</gene>